<feature type="domain" description="Disease resistance R13L4/SHOC-2-like LRR" evidence="3">
    <location>
        <begin position="26"/>
        <end position="142"/>
    </location>
</feature>
<dbReference type="PROSITE" id="PS51450">
    <property type="entry name" value="LRR"/>
    <property type="match status" value="1"/>
</dbReference>
<dbReference type="InParanoid" id="A0A200QBY3"/>
<dbReference type="GO" id="GO:0005737">
    <property type="term" value="C:cytoplasm"/>
    <property type="evidence" value="ECO:0007669"/>
    <property type="project" value="TreeGrafter"/>
</dbReference>
<evidence type="ECO:0000313" key="5">
    <source>
        <dbReference type="Proteomes" id="UP000195402"/>
    </source>
</evidence>
<dbReference type="InterPro" id="IPR050216">
    <property type="entry name" value="LRR_domain-containing"/>
</dbReference>
<dbReference type="AlphaFoldDB" id="A0A200QBY3"/>
<dbReference type="SUPFAM" id="SSF52058">
    <property type="entry name" value="L domain-like"/>
    <property type="match status" value="1"/>
</dbReference>
<dbReference type="InterPro" id="IPR032675">
    <property type="entry name" value="LRR_dom_sf"/>
</dbReference>
<dbReference type="OrthoDB" id="676979at2759"/>
<dbReference type="SMART" id="SM00369">
    <property type="entry name" value="LRR_TYP"/>
    <property type="match status" value="2"/>
</dbReference>
<protein>
    <submittedName>
        <fullName evidence="4">Leucine-rich repeat</fullName>
    </submittedName>
</protein>
<dbReference type="Pfam" id="PF23598">
    <property type="entry name" value="LRR_14"/>
    <property type="match status" value="1"/>
</dbReference>
<organism evidence="4 5">
    <name type="scientific">Macleaya cordata</name>
    <name type="common">Five-seeded plume-poppy</name>
    <name type="synonym">Bocconia cordata</name>
    <dbReference type="NCBI Taxonomy" id="56857"/>
    <lineage>
        <taxon>Eukaryota</taxon>
        <taxon>Viridiplantae</taxon>
        <taxon>Streptophyta</taxon>
        <taxon>Embryophyta</taxon>
        <taxon>Tracheophyta</taxon>
        <taxon>Spermatophyta</taxon>
        <taxon>Magnoliopsida</taxon>
        <taxon>Ranunculales</taxon>
        <taxon>Papaveraceae</taxon>
        <taxon>Papaveroideae</taxon>
        <taxon>Macleaya</taxon>
    </lineage>
</organism>
<accession>A0A200QBY3</accession>
<dbReference type="STRING" id="56857.A0A200QBY3"/>
<comment type="caution">
    <text evidence="4">The sequence shown here is derived from an EMBL/GenBank/DDBJ whole genome shotgun (WGS) entry which is preliminary data.</text>
</comment>
<evidence type="ECO:0000256" key="1">
    <source>
        <dbReference type="ARBA" id="ARBA00022614"/>
    </source>
</evidence>
<sequence length="161" mass="18093">MGSCNSKNGDSSADRVARWRSTGIVALRDCKLKMLRDEVLELETSIRTLDLTNNRIVGIPMEIDKLIKMQRMVLVDNLIERLPVSLGKLQSLKVLTLDGNQLTSLPDELGLLIRLEQLSITRNLLSCLPETIGCLRNVKELTGCSSFKDLEEPKEELKKTE</sequence>
<evidence type="ECO:0000313" key="4">
    <source>
        <dbReference type="EMBL" id="OVA07907.1"/>
    </source>
</evidence>
<gene>
    <name evidence="4" type="ORF">BVC80_8739g5</name>
</gene>
<dbReference type="InterPro" id="IPR055414">
    <property type="entry name" value="LRR_R13L4/SHOC2-like"/>
</dbReference>
<proteinExistence type="predicted"/>
<dbReference type="PANTHER" id="PTHR48051">
    <property type="match status" value="1"/>
</dbReference>
<reference evidence="4 5" key="1">
    <citation type="journal article" date="2017" name="Mol. Plant">
        <title>The Genome of Medicinal Plant Macleaya cordata Provides New Insights into Benzylisoquinoline Alkaloids Metabolism.</title>
        <authorList>
            <person name="Liu X."/>
            <person name="Liu Y."/>
            <person name="Huang P."/>
            <person name="Ma Y."/>
            <person name="Qing Z."/>
            <person name="Tang Q."/>
            <person name="Cao H."/>
            <person name="Cheng P."/>
            <person name="Zheng Y."/>
            <person name="Yuan Z."/>
            <person name="Zhou Y."/>
            <person name="Liu J."/>
            <person name="Tang Z."/>
            <person name="Zhuo Y."/>
            <person name="Zhang Y."/>
            <person name="Yu L."/>
            <person name="Huang J."/>
            <person name="Yang P."/>
            <person name="Peng Q."/>
            <person name="Zhang J."/>
            <person name="Jiang W."/>
            <person name="Zhang Z."/>
            <person name="Lin K."/>
            <person name="Ro D.K."/>
            <person name="Chen X."/>
            <person name="Xiong X."/>
            <person name="Shang Y."/>
            <person name="Huang S."/>
            <person name="Zeng J."/>
        </authorList>
    </citation>
    <scope>NUCLEOTIDE SEQUENCE [LARGE SCALE GENOMIC DNA]</scope>
    <source>
        <strain evidence="5">cv. BLH2017</strain>
        <tissue evidence="4">Root</tissue>
    </source>
</reference>
<evidence type="ECO:0000259" key="3">
    <source>
        <dbReference type="Pfam" id="PF23598"/>
    </source>
</evidence>
<dbReference type="InterPro" id="IPR003591">
    <property type="entry name" value="Leu-rich_rpt_typical-subtyp"/>
</dbReference>
<dbReference type="PANTHER" id="PTHR48051:SF1">
    <property type="entry name" value="RAS SUPPRESSOR PROTEIN 1"/>
    <property type="match status" value="1"/>
</dbReference>
<dbReference type="OMA" id="CTIVDIP"/>
<dbReference type="EMBL" id="MVGT01002399">
    <property type="protein sequence ID" value="OVA07907.1"/>
    <property type="molecule type" value="Genomic_DNA"/>
</dbReference>
<keyword evidence="2" id="KW-0677">Repeat</keyword>
<evidence type="ECO:0000256" key="2">
    <source>
        <dbReference type="ARBA" id="ARBA00022737"/>
    </source>
</evidence>
<keyword evidence="1" id="KW-0433">Leucine-rich repeat</keyword>
<dbReference type="Proteomes" id="UP000195402">
    <property type="component" value="Unassembled WGS sequence"/>
</dbReference>
<keyword evidence="5" id="KW-1185">Reference proteome</keyword>
<dbReference type="Gene3D" id="3.80.10.10">
    <property type="entry name" value="Ribonuclease Inhibitor"/>
    <property type="match status" value="1"/>
</dbReference>
<dbReference type="InterPro" id="IPR001611">
    <property type="entry name" value="Leu-rich_rpt"/>
</dbReference>
<name>A0A200QBY3_MACCD</name>